<reference evidence="1 2" key="1">
    <citation type="journal article" date="2023" name="Arcadia Sci">
        <title>De novo assembly of a long-read Amblyomma americanum tick genome.</title>
        <authorList>
            <person name="Chou S."/>
            <person name="Poskanzer K.E."/>
            <person name="Rollins M."/>
            <person name="Thuy-Boun P.S."/>
        </authorList>
    </citation>
    <scope>NUCLEOTIDE SEQUENCE [LARGE SCALE GENOMIC DNA]</scope>
    <source>
        <strain evidence="1">F_SG_1</strain>
        <tissue evidence="1">Salivary glands</tissue>
    </source>
</reference>
<evidence type="ECO:0000313" key="2">
    <source>
        <dbReference type="Proteomes" id="UP001321473"/>
    </source>
</evidence>
<comment type="caution">
    <text evidence="1">The sequence shown here is derived from an EMBL/GenBank/DDBJ whole genome shotgun (WGS) entry which is preliminary data.</text>
</comment>
<keyword evidence="2" id="KW-1185">Reference proteome</keyword>
<protein>
    <submittedName>
        <fullName evidence="1">Uncharacterized protein</fullName>
    </submittedName>
</protein>
<organism evidence="1 2">
    <name type="scientific">Amblyomma americanum</name>
    <name type="common">Lone star tick</name>
    <dbReference type="NCBI Taxonomy" id="6943"/>
    <lineage>
        <taxon>Eukaryota</taxon>
        <taxon>Metazoa</taxon>
        <taxon>Ecdysozoa</taxon>
        <taxon>Arthropoda</taxon>
        <taxon>Chelicerata</taxon>
        <taxon>Arachnida</taxon>
        <taxon>Acari</taxon>
        <taxon>Parasitiformes</taxon>
        <taxon>Ixodida</taxon>
        <taxon>Ixodoidea</taxon>
        <taxon>Ixodidae</taxon>
        <taxon>Amblyomminae</taxon>
        <taxon>Amblyomma</taxon>
    </lineage>
</organism>
<dbReference type="EMBL" id="JARKHS020019340">
    <property type="protein sequence ID" value="KAK8771762.1"/>
    <property type="molecule type" value="Genomic_DNA"/>
</dbReference>
<dbReference type="Proteomes" id="UP001321473">
    <property type="component" value="Unassembled WGS sequence"/>
</dbReference>
<gene>
    <name evidence="1" type="ORF">V5799_024994</name>
</gene>
<name>A0AAQ4EAZ8_AMBAM</name>
<sequence length="89" mass="9590">ILGTQEEKSSIQTSVFNVIEGNLPVAFPGMPPSSMAVADTAWRQTLSGQPREPLQNLDMDHIIQASEVLFSGRTPAAMQDADSNLCSIM</sequence>
<dbReference type="AlphaFoldDB" id="A0AAQ4EAZ8"/>
<evidence type="ECO:0000313" key="1">
    <source>
        <dbReference type="EMBL" id="KAK8771762.1"/>
    </source>
</evidence>
<accession>A0AAQ4EAZ8</accession>
<proteinExistence type="predicted"/>
<feature type="non-terminal residue" evidence="1">
    <location>
        <position position="1"/>
    </location>
</feature>